<feature type="transmembrane region" description="Helical" evidence="9">
    <location>
        <begin position="142"/>
        <end position="161"/>
    </location>
</feature>
<comment type="caution">
    <text evidence="11">The sequence shown here is derived from an EMBL/GenBank/DDBJ whole genome shotgun (WGS) entry which is preliminary data.</text>
</comment>
<keyword evidence="4 9" id="KW-0812">Transmembrane</keyword>
<dbReference type="SUPFAM" id="SSF103473">
    <property type="entry name" value="MFS general substrate transporter"/>
    <property type="match status" value="1"/>
</dbReference>
<evidence type="ECO:0000256" key="4">
    <source>
        <dbReference type="ARBA" id="ARBA00022692"/>
    </source>
</evidence>
<feature type="transmembrane region" description="Helical" evidence="9">
    <location>
        <begin position="173"/>
        <end position="194"/>
    </location>
</feature>
<feature type="compositionally biased region" description="Gly residues" evidence="8">
    <location>
        <begin position="510"/>
        <end position="522"/>
    </location>
</feature>
<dbReference type="AlphaFoldDB" id="A0A835SLB7"/>
<dbReference type="EMBL" id="JAEHOC010000039">
    <property type="protein sequence ID" value="KAG2427666.1"/>
    <property type="molecule type" value="Genomic_DNA"/>
</dbReference>
<accession>A0A835SLB7</accession>
<evidence type="ECO:0000256" key="6">
    <source>
        <dbReference type="ARBA" id="ARBA00023136"/>
    </source>
</evidence>
<feature type="transmembrane region" description="Helical" evidence="9">
    <location>
        <begin position="448"/>
        <end position="468"/>
    </location>
</feature>
<evidence type="ECO:0000256" key="3">
    <source>
        <dbReference type="ARBA" id="ARBA00022475"/>
    </source>
</evidence>
<dbReference type="Gene3D" id="1.20.1250.20">
    <property type="entry name" value="MFS general substrate transporter like domains"/>
    <property type="match status" value="1"/>
</dbReference>
<reference evidence="11" key="1">
    <citation type="journal article" date="2020" name="bioRxiv">
        <title>Comparative genomics of Chlamydomonas.</title>
        <authorList>
            <person name="Craig R.J."/>
            <person name="Hasan A.R."/>
            <person name="Ness R.W."/>
            <person name="Keightley P.D."/>
        </authorList>
    </citation>
    <scope>NUCLEOTIDE SEQUENCE</scope>
    <source>
        <strain evidence="11">SAG 7.73</strain>
    </source>
</reference>
<dbReference type="InterPro" id="IPR011701">
    <property type="entry name" value="MFS"/>
</dbReference>
<evidence type="ECO:0000256" key="8">
    <source>
        <dbReference type="SAM" id="MobiDB-lite"/>
    </source>
</evidence>
<keyword evidence="12" id="KW-1185">Reference proteome</keyword>
<sequence length="559" mass="57891">MEEDAENPMNWPSLHRWLLTLLVSIATLSVGFCSTAYAGSAGYIMKDFGVSSESVTLGISLFVLGFALGPLIWAPLSEVLGRRPLLIWTFAAMTAFNAAGAVAPSMTALAVLRFFAGAIGSSPLTNAGGIIADMFQAEQRGLAMSLFAAAPFMGPVIGPIVGGFAGEALGWRWVFWLMTLFTGVITVAAATLLPETYAPVLLRRRAAAVATAAAAPAAAPPAAPTTPSTPSPSPPPPPPPAAVYRSKFDAKGVQPLPVLLATSLTRPWALLFREPIVLLLSLYTAIVYGVLYLLFAAFPIVYQRGYGWSPGVGGLSFVGVAVGMMCAIVYTIFDNRRYVRISREHHGMAPPESRLPPSIIGSLAIPAGLFMFAFTNDPSIPWIVSEIATVPFGFGMVLVFLSISNYLVDSYLIYAASVLAASAVLRSLFGAAFPLFAGQMYADLGIHWASAIPAFLALACVPFPILFYKYGARIRQRCKYSAEAIAFLEQRMQAAAAAAAAKAKAAEAGGAGVGAGGAGSGAVSGSSSSGLGSGLGAGPQGGRPQGEAGALPAAPGQTA</sequence>
<keyword evidence="6 9" id="KW-0472">Membrane</keyword>
<name>A0A835SLB7_CHLIN</name>
<proteinExistence type="inferred from homology"/>
<feature type="compositionally biased region" description="Gly residues" evidence="8">
    <location>
        <begin position="531"/>
        <end position="544"/>
    </location>
</feature>
<feature type="transmembrane region" description="Helical" evidence="9">
    <location>
        <begin position="55"/>
        <end position="73"/>
    </location>
</feature>
<dbReference type="PANTHER" id="PTHR23502:SF132">
    <property type="entry name" value="POLYAMINE TRANSPORTER 2-RELATED"/>
    <property type="match status" value="1"/>
</dbReference>
<dbReference type="GO" id="GO:0005886">
    <property type="term" value="C:plasma membrane"/>
    <property type="evidence" value="ECO:0007669"/>
    <property type="project" value="UniProtKB-SubCell"/>
</dbReference>
<feature type="transmembrane region" description="Helical" evidence="9">
    <location>
        <begin position="276"/>
        <end position="302"/>
    </location>
</feature>
<evidence type="ECO:0000256" key="9">
    <source>
        <dbReference type="SAM" id="Phobius"/>
    </source>
</evidence>
<evidence type="ECO:0000313" key="12">
    <source>
        <dbReference type="Proteomes" id="UP000650467"/>
    </source>
</evidence>
<dbReference type="FunFam" id="1.20.1250.20:FF:000266">
    <property type="entry name" value="MFS multidrug transporter, putative"/>
    <property type="match status" value="1"/>
</dbReference>
<evidence type="ECO:0000256" key="5">
    <source>
        <dbReference type="ARBA" id="ARBA00022989"/>
    </source>
</evidence>
<keyword evidence="2" id="KW-0813">Transport</keyword>
<feature type="transmembrane region" description="Helical" evidence="9">
    <location>
        <begin position="17"/>
        <end position="43"/>
    </location>
</feature>
<dbReference type="PANTHER" id="PTHR23502">
    <property type="entry name" value="MAJOR FACILITATOR SUPERFAMILY"/>
    <property type="match status" value="1"/>
</dbReference>
<feature type="region of interest" description="Disordered" evidence="8">
    <location>
        <begin position="510"/>
        <end position="559"/>
    </location>
</feature>
<dbReference type="GO" id="GO:0022857">
    <property type="term" value="F:transmembrane transporter activity"/>
    <property type="evidence" value="ECO:0007669"/>
    <property type="project" value="InterPro"/>
</dbReference>
<feature type="domain" description="Major facilitator superfamily (MFS) profile" evidence="10">
    <location>
        <begin position="19"/>
        <end position="477"/>
    </location>
</feature>
<feature type="transmembrane region" description="Helical" evidence="9">
    <location>
        <begin position="314"/>
        <end position="333"/>
    </location>
</feature>
<dbReference type="Proteomes" id="UP000650467">
    <property type="component" value="Unassembled WGS sequence"/>
</dbReference>
<evidence type="ECO:0000256" key="2">
    <source>
        <dbReference type="ARBA" id="ARBA00022448"/>
    </source>
</evidence>
<keyword evidence="3" id="KW-1003">Cell membrane</keyword>
<dbReference type="CDD" id="cd17323">
    <property type="entry name" value="MFS_Tpo1_MDR_like"/>
    <property type="match status" value="1"/>
</dbReference>
<evidence type="ECO:0000256" key="7">
    <source>
        <dbReference type="ARBA" id="ARBA00038459"/>
    </source>
</evidence>
<comment type="subcellular location">
    <subcellularLocation>
        <location evidence="1">Cell membrane</location>
        <topology evidence="1">Multi-pass membrane protein</topology>
    </subcellularLocation>
</comment>
<dbReference type="InterPro" id="IPR036259">
    <property type="entry name" value="MFS_trans_sf"/>
</dbReference>
<evidence type="ECO:0000256" key="1">
    <source>
        <dbReference type="ARBA" id="ARBA00004651"/>
    </source>
</evidence>
<feature type="region of interest" description="Disordered" evidence="8">
    <location>
        <begin position="218"/>
        <end position="241"/>
    </location>
</feature>
<evidence type="ECO:0000259" key="10">
    <source>
        <dbReference type="PROSITE" id="PS50850"/>
    </source>
</evidence>
<dbReference type="Pfam" id="PF07690">
    <property type="entry name" value="MFS_1"/>
    <property type="match status" value="1"/>
</dbReference>
<evidence type="ECO:0000313" key="11">
    <source>
        <dbReference type="EMBL" id="KAG2427666.1"/>
    </source>
</evidence>
<dbReference type="InterPro" id="IPR020846">
    <property type="entry name" value="MFS_dom"/>
</dbReference>
<feature type="transmembrane region" description="Helical" evidence="9">
    <location>
        <begin position="413"/>
        <end position="436"/>
    </location>
</feature>
<gene>
    <name evidence="11" type="ORF">HXX76_012315</name>
</gene>
<keyword evidence="5 9" id="KW-1133">Transmembrane helix</keyword>
<protein>
    <recommendedName>
        <fullName evidence="10">Major facilitator superfamily (MFS) profile domain-containing protein</fullName>
    </recommendedName>
</protein>
<comment type="similarity">
    <text evidence="7">Belongs to the major facilitator superfamily. DHA1 family. Polyamines/proton antiporter (TC 2.A.1.2.16) subfamily.</text>
</comment>
<feature type="transmembrane region" description="Helical" evidence="9">
    <location>
        <begin position="354"/>
        <end position="374"/>
    </location>
</feature>
<feature type="transmembrane region" description="Helical" evidence="9">
    <location>
        <begin position="85"/>
        <end position="112"/>
    </location>
</feature>
<feature type="transmembrane region" description="Helical" evidence="9">
    <location>
        <begin position="380"/>
        <end position="401"/>
    </location>
</feature>
<dbReference type="OrthoDB" id="532547at2759"/>
<dbReference type="PROSITE" id="PS50850">
    <property type="entry name" value="MFS"/>
    <property type="match status" value="1"/>
</dbReference>
<organism evidence="11 12">
    <name type="scientific">Chlamydomonas incerta</name>
    <dbReference type="NCBI Taxonomy" id="51695"/>
    <lineage>
        <taxon>Eukaryota</taxon>
        <taxon>Viridiplantae</taxon>
        <taxon>Chlorophyta</taxon>
        <taxon>core chlorophytes</taxon>
        <taxon>Chlorophyceae</taxon>
        <taxon>CS clade</taxon>
        <taxon>Chlamydomonadales</taxon>
        <taxon>Chlamydomonadaceae</taxon>
        <taxon>Chlamydomonas</taxon>
    </lineage>
</organism>